<dbReference type="InterPro" id="IPR050471">
    <property type="entry name" value="AB_hydrolase"/>
</dbReference>
<accession>A0A239H845</accession>
<sequence length="296" mass="31813">MRVVRARDGRELAVETRGDPRGRPVFLLHGTPGSRLGPVPRSAVLYRLGVRLISFDRPGYGGSERLPGRRVADAAADVAAIADAMGLDAFAVVGRSGGGPHSLACAALLPDRVRRVAVLVGLAPRDARGLAWHAGMTRSNVRDHTTADAAHRRLAARLELRSRTIRDDPASLLALLREEMPLPDQLVIADAGLRTMLLRTYAEALRTSADGWIDDTMAFNRSWGFGLDRIAAPVLLWHGEDDVFSPVAHSRWLAEHIPGATMVVQPGAAHFAALSVLPRVLAWAAAGDGRERSVPA</sequence>
<proteinExistence type="predicted"/>
<gene>
    <name evidence="2" type="ORF">SAMN05216252_108227</name>
</gene>
<dbReference type="Gene3D" id="3.40.50.1820">
    <property type="entry name" value="alpha/beta hydrolase"/>
    <property type="match status" value="1"/>
</dbReference>
<keyword evidence="3" id="KW-1185">Reference proteome</keyword>
<dbReference type="PANTHER" id="PTHR43433:SF10">
    <property type="entry name" value="AB HYDROLASE-1 DOMAIN-CONTAINING PROTEIN"/>
    <property type="match status" value="1"/>
</dbReference>
<dbReference type="EMBL" id="FZOF01000008">
    <property type="protein sequence ID" value="SNS77208.1"/>
    <property type="molecule type" value="Genomic_DNA"/>
</dbReference>
<reference evidence="2 3" key="1">
    <citation type="submission" date="2017-06" db="EMBL/GenBank/DDBJ databases">
        <authorList>
            <person name="Kim H.J."/>
            <person name="Triplett B.A."/>
        </authorList>
    </citation>
    <scope>NUCLEOTIDE SEQUENCE [LARGE SCALE GENOMIC DNA]</scope>
    <source>
        <strain evidence="2 3">CGMCC 4.1858</strain>
    </source>
</reference>
<dbReference type="PRINTS" id="PR00111">
    <property type="entry name" value="ABHYDROLASE"/>
</dbReference>
<dbReference type="InterPro" id="IPR000073">
    <property type="entry name" value="AB_hydrolase_1"/>
</dbReference>
<evidence type="ECO:0000313" key="3">
    <source>
        <dbReference type="Proteomes" id="UP000198280"/>
    </source>
</evidence>
<dbReference type="PANTHER" id="PTHR43433">
    <property type="entry name" value="HYDROLASE, ALPHA/BETA FOLD FAMILY PROTEIN"/>
    <property type="match status" value="1"/>
</dbReference>
<dbReference type="InterPro" id="IPR029058">
    <property type="entry name" value="AB_hydrolase_fold"/>
</dbReference>
<dbReference type="GO" id="GO:0003824">
    <property type="term" value="F:catalytic activity"/>
    <property type="evidence" value="ECO:0007669"/>
    <property type="project" value="UniProtKB-ARBA"/>
</dbReference>
<organism evidence="2 3">
    <name type="scientific">Actinacidiphila glaucinigra</name>
    <dbReference type="NCBI Taxonomy" id="235986"/>
    <lineage>
        <taxon>Bacteria</taxon>
        <taxon>Bacillati</taxon>
        <taxon>Actinomycetota</taxon>
        <taxon>Actinomycetes</taxon>
        <taxon>Kitasatosporales</taxon>
        <taxon>Streptomycetaceae</taxon>
        <taxon>Actinacidiphila</taxon>
    </lineage>
</organism>
<dbReference type="Proteomes" id="UP000198280">
    <property type="component" value="Unassembled WGS sequence"/>
</dbReference>
<evidence type="ECO:0000259" key="1">
    <source>
        <dbReference type="Pfam" id="PF00561"/>
    </source>
</evidence>
<dbReference type="Pfam" id="PF00561">
    <property type="entry name" value="Abhydrolase_1"/>
    <property type="match status" value="1"/>
</dbReference>
<protein>
    <submittedName>
        <fullName evidence="2">Pimeloyl-ACP methyl ester carboxylesterase</fullName>
    </submittedName>
</protein>
<evidence type="ECO:0000313" key="2">
    <source>
        <dbReference type="EMBL" id="SNS77208.1"/>
    </source>
</evidence>
<dbReference type="AlphaFoldDB" id="A0A239H845"/>
<name>A0A239H845_9ACTN</name>
<feature type="domain" description="AB hydrolase-1" evidence="1">
    <location>
        <begin position="24"/>
        <end position="273"/>
    </location>
</feature>
<dbReference type="SUPFAM" id="SSF53474">
    <property type="entry name" value="alpha/beta-Hydrolases"/>
    <property type="match status" value="1"/>
</dbReference>